<name>A0A2S2QTA9_9HEMI</name>
<sequence>MRKVILLRKKKGAWTRQYFENYIKFGFIEGDDNKPLCVICNAELSNESMKPSKLNRHLELKHPEYKEKPIDFFINRRRQLKSAKKNMTSMFSLSPQTENLVLASYKISKLIAETGYPHTVGEKLILPVMKIISPRICEKKQEKQVNLLALSNNTVKRRIVDMANNIEETIVGHLKSCLYFSLQVDESTDVSDNANLMCFVRYDLGNTSHEELLFCKSLPTRTTAEELFNLINRYIIENGIEWKKCVGLSSDGARAMSGIRTGLFPRVKAVAPECVWVHCSIHREALAVKKMPLSLTETMQECVKFINFI</sequence>
<protein>
    <submittedName>
        <fullName evidence="1">Zinc finger BED domain-containing protein 5</fullName>
    </submittedName>
</protein>
<organism evidence="1">
    <name type="scientific">Sipha flava</name>
    <name type="common">yellow sugarcane aphid</name>
    <dbReference type="NCBI Taxonomy" id="143950"/>
    <lineage>
        <taxon>Eukaryota</taxon>
        <taxon>Metazoa</taxon>
        <taxon>Ecdysozoa</taxon>
        <taxon>Arthropoda</taxon>
        <taxon>Hexapoda</taxon>
        <taxon>Insecta</taxon>
        <taxon>Pterygota</taxon>
        <taxon>Neoptera</taxon>
        <taxon>Paraneoptera</taxon>
        <taxon>Hemiptera</taxon>
        <taxon>Sternorrhyncha</taxon>
        <taxon>Aphidomorpha</taxon>
        <taxon>Aphidoidea</taxon>
        <taxon>Aphididae</taxon>
        <taxon>Sipha</taxon>
    </lineage>
</organism>
<reference evidence="1" key="1">
    <citation type="submission" date="2018-04" db="EMBL/GenBank/DDBJ databases">
        <title>Transcriptome assembly of Sipha flava.</title>
        <authorList>
            <person name="Scully E.D."/>
            <person name="Geib S.M."/>
            <person name="Palmer N.A."/>
            <person name="Koch K."/>
            <person name="Bradshaw J."/>
            <person name="Heng-Moss T."/>
            <person name="Sarath G."/>
        </authorList>
    </citation>
    <scope>NUCLEOTIDE SEQUENCE</scope>
</reference>
<evidence type="ECO:0000313" key="1">
    <source>
        <dbReference type="EMBL" id="MBY80975.1"/>
    </source>
</evidence>
<dbReference type="EMBL" id="GGMS01011772">
    <property type="protein sequence ID" value="MBY80975.1"/>
    <property type="molecule type" value="Transcribed_RNA"/>
</dbReference>
<dbReference type="OrthoDB" id="6628102at2759"/>
<proteinExistence type="predicted"/>
<dbReference type="PANTHER" id="PTHR45913">
    <property type="entry name" value="EPM2A-INTERACTING PROTEIN 1"/>
    <property type="match status" value="1"/>
</dbReference>
<gene>
    <name evidence="1" type="primary">ZBED5_12</name>
    <name evidence="1" type="ORF">g.2096</name>
</gene>
<dbReference type="AlphaFoldDB" id="A0A2S2QTA9"/>
<accession>A0A2S2QTA9</accession>
<dbReference type="PANTHER" id="PTHR45913:SF19">
    <property type="entry name" value="LOW QUALITY PROTEIN: ZINC FINGER BED DOMAIN-CONTAINING PROTEIN 5-LIKE"/>
    <property type="match status" value="1"/>
</dbReference>